<evidence type="ECO:0000256" key="1">
    <source>
        <dbReference type="SAM" id="MobiDB-lite"/>
    </source>
</evidence>
<dbReference type="Pfam" id="PF22924">
    <property type="entry name" value="ACOX_C_alpha1"/>
    <property type="match status" value="1"/>
</dbReference>
<feature type="region of interest" description="Disordered" evidence="1">
    <location>
        <begin position="1"/>
        <end position="23"/>
    </location>
</feature>
<dbReference type="PANTHER" id="PTHR10909:SF382">
    <property type="entry name" value="ACYL-COENZYME A OXIDASE"/>
    <property type="match status" value="1"/>
</dbReference>
<dbReference type="InterPro" id="IPR012258">
    <property type="entry name" value="Acyl-CoA_oxidase"/>
</dbReference>
<dbReference type="GO" id="GO:0003997">
    <property type="term" value="F:acyl-CoA oxidase activity"/>
    <property type="evidence" value="ECO:0007669"/>
    <property type="project" value="InterPro"/>
</dbReference>
<protein>
    <submittedName>
        <fullName evidence="3">Acyl-Coenzyme A oxidase</fullName>
    </submittedName>
</protein>
<gene>
    <name evidence="3" type="primary">ACOX3_1</name>
    <name evidence="3" type="ORF">BG015_002483</name>
</gene>
<dbReference type="PANTHER" id="PTHR10909">
    <property type="entry name" value="ELECTRON TRANSPORT OXIDOREDUCTASE"/>
    <property type="match status" value="1"/>
</dbReference>
<dbReference type="AlphaFoldDB" id="A0A9P5RRX1"/>
<dbReference type="OrthoDB" id="538336at2759"/>
<organism evidence="3 4">
    <name type="scientific">Linnemannia schmuckeri</name>
    <dbReference type="NCBI Taxonomy" id="64567"/>
    <lineage>
        <taxon>Eukaryota</taxon>
        <taxon>Fungi</taxon>
        <taxon>Fungi incertae sedis</taxon>
        <taxon>Mucoromycota</taxon>
        <taxon>Mortierellomycotina</taxon>
        <taxon>Mortierellomycetes</taxon>
        <taxon>Mortierellales</taxon>
        <taxon>Mortierellaceae</taxon>
        <taxon>Linnemannia</taxon>
    </lineage>
</organism>
<evidence type="ECO:0000313" key="4">
    <source>
        <dbReference type="Proteomes" id="UP000748756"/>
    </source>
</evidence>
<comment type="caution">
    <text evidence="3">The sequence shown here is derived from an EMBL/GenBank/DDBJ whole genome shotgun (WGS) entry which is preliminary data.</text>
</comment>
<sequence>MSGISTLQRSEAKSTGSPTTVSKGVTIQDMGVKMDCNGVDNGNLFFDHVRVPAENLLNRYSDVDRHTGQFSSSISSQRGRFLKVADQLLSGPLAISSLCLGGTKVFMSIAFRYAHSQLCVGPEGKSDTPIMAYQLHQRALLPLFAQTICLNFGLNYCKRRWSALSLRAHQQHQQEQ</sequence>
<dbReference type="GO" id="GO:0033540">
    <property type="term" value="P:fatty acid beta-oxidation using acyl-CoA oxidase"/>
    <property type="evidence" value="ECO:0007669"/>
    <property type="project" value="TreeGrafter"/>
</dbReference>
<keyword evidence="4" id="KW-1185">Reference proteome</keyword>
<reference evidence="3" key="1">
    <citation type="journal article" date="2020" name="Fungal Divers.">
        <title>Resolving the Mortierellaceae phylogeny through synthesis of multi-gene phylogenetics and phylogenomics.</title>
        <authorList>
            <person name="Vandepol N."/>
            <person name="Liber J."/>
            <person name="Desiro A."/>
            <person name="Na H."/>
            <person name="Kennedy M."/>
            <person name="Barry K."/>
            <person name="Grigoriev I.V."/>
            <person name="Miller A.N."/>
            <person name="O'Donnell K."/>
            <person name="Stajich J.E."/>
            <person name="Bonito G."/>
        </authorList>
    </citation>
    <scope>NUCLEOTIDE SEQUENCE</scope>
    <source>
        <strain evidence="3">NRRL 6426</strain>
    </source>
</reference>
<dbReference type="GO" id="GO:0055088">
    <property type="term" value="P:lipid homeostasis"/>
    <property type="evidence" value="ECO:0007669"/>
    <property type="project" value="TreeGrafter"/>
</dbReference>
<dbReference type="SUPFAM" id="SSF56645">
    <property type="entry name" value="Acyl-CoA dehydrogenase NM domain-like"/>
    <property type="match status" value="1"/>
</dbReference>
<name>A0A9P5RRX1_9FUNG</name>
<evidence type="ECO:0000313" key="3">
    <source>
        <dbReference type="EMBL" id="KAF9138105.1"/>
    </source>
</evidence>
<dbReference type="SUPFAM" id="SSF47203">
    <property type="entry name" value="Acyl-CoA dehydrogenase C-terminal domain-like"/>
    <property type="match status" value="1"/>
</dbReference>
<dbReference type="Gene3D" id="2.40.110.10">
    <property type="entry name" value="Butyryl-CoA Dehydrogenase, subunit A, domain 2"/>
    <property type="match status" value="1"/>
</dbReference>
<dbReference type="InterPro" id="IPR055060">
    <property type="entry name" value="ACOX_C_alpha1"/>
</dbReference>
<dbReference type="EMBL" id="JAAAUQ010001499">
    <property type="protein sequence ID" value="KAF9138105.1"/>
    <property type="molecule type" value="Genomic_DNA"/>
</dbReference>
<dbReference type="GO" id="GO:0005777">
    <property type="term" value="C:peroxisome"/>
    <property type="evidence" value="ECO:0007669"/>
    <property type="project" value="InterPro"/>
</dbReference>
<dbReference type="InterPro" id="IPR046373">
    <property type="entry name" value="Acyl-CoA_Oxase/DH_mid-dom_sf"/>
</dbReference>
<dbReference type="InterPro" id="IPR009100">
    <property type="entry name" value="AcylCoA_DH/oxidase_NM_dom_sf"/>
</dbReference>
<accession>A0A9P5RRX1</accession>
<feature type="domain" description="Acyl-CoA oxidase C-alpha1" evidence="2">
    <location>
        <begin position="104"/>
        <end position="172"/>
    </location>
</feature>
<dbReference type="GO" id="GO:0071949">
    <property type="term" value="F:FAD binding"/>
    <property type="evidence" value="ECO:0007669"/>
    <property type="project" value="InterPro"/>
</dbReference>
<evidence type="ECO:0000259" key="2">
    <source>
        <dbReference type="Pfam" id="PF22924"/>
    </source>
</evidence>
<dbReference type="Gene3D" id="1.20.140.10">
    <property type="entry name" value="Butyryl-CoA Dehydrogenase, subunit A, domain 3"/>
    <property type="match status" value="1"/>
</dbReference>
<dbReference type="InterPro" id="IPR036250">
    <property type="entry name" value="AcylCo_DH-like_C"/>
</dbReference>
<proteinExistence type="predicted"/>
<dbReference type="GO" id="GO:0005504">
    <property type="term" value="F:fatty acid binding"/>
    <property type="evidence" value="ECO:0007669"/>
    <property type="project" value="TreeGrafter"/>
</dbReference>
<dbReference type="Proteomes" id="UP000748756">
    <property type="component" value="Unassembled WGS sequence"/>
</dbReference>